<keyword evidence="3" id="KW-1185">Reference proteome</keyword>
<evidence type="ECO:0000313" key="2">
    <source>
        <dbReference type="EnsemblMetazoa" id="CLYHEMP017263.1"/>
    </source>
</evidence>
<dbReference type="AlphaFoldDB" id="A0A7M5X502"/>
<evidence type="ECO:0000256" key="1">
    <source>
        <dbReference type="SAM" id="SignalP"/>
    </source>
</evidence>
<dbReference type="GeneID" id="136812656"/>
<dbReference type="RefSeq" id="XP_066925284.1">
    <property type="nucleotide sequence ID" value="XM_067069183.1"/>
</dbReference>
<protein>
    <submittedName>
        <fullName evidence="2">Uncharacterized protein</fullName>
    </submittedName>
</protein>
<name>A0A7M5X502_9CNID</name>
<evidence type="ECO:0000313" key="3">
    <source>
        <dbReference type="Proteomes" id="UP000594262"/>
    </source>
</evidence>
<dbReference type="Proteomes" id="UP000594262">
    <property type="component" value="Unplaced"/>
</dbReference>
<sequence length="320" mass="38130">MDQIFFRSLIFIASFTHTLCLEDYGRLHGQVRALPLQVPLYYGYNSGLNETERFCTKDRTGYEVVIDDEYHHSEECPIEMRCGCTYNEACKSENPCTVFIKPPEMRRKATFRYTEHTRISYYTRKSRVFDYSPGIGVIKQNVDQGKYLQINKLRNGTWKNFELIVPDGRKGYYLKYYGHFNEKKKKVVCYNETLNEFQPFGYDVKNNIRIKVTTIEDSHSSLQDWYTYLETDAVSSTTVIFEWKWKVIVNKDEMQPVWSFYESDGLEGWQETSFNQKQIVHWEMLDYESKLTENEQWYLALFPRNGLENNWFGIPQMCLN</sequence>
<dbReference type="EnsemblMetazoa" id="CLYHEMT017263.1">
    <property type="protein sequence ID" value="CLYHEMP017263.1"/>
    <property type="gene ID" value="CLYHEMG017263"/>
</dbReference>
<accession>A0A7M5X502</accession>
<organism evidence="2 3">
    <name type="scientific">Clytia hemisphaerica</name>
    <dbReference type="NCBI Taxonomy" id="252671"/>
    <lineage>
        <taxon>Eukaryota</taxon>
        <taxon>Metazoa</taxon>
        <taxon>Cnidaria</taxon>
        <taxon>Hydrozoa</taxon>
        <taxon>Hydroidolina</taxon>
        <taxon>Leptothecata</taxon>
        <taxon>Obeliida</taxon>
        <taxon>Clytiidae</taxon>
        <taxon>Clytia</taxon>
    </lineage>
</organism>
<proteinExistence type="predicted"/>
<reference evidence="2" key="1">
    <citation type="submission" date="2021-01" db="UniProtKB">
        <authorList>
            <consortium name="EnsemblMetazoa"/>
        </authorList>
    </citation>
    <scope>IDENTIFICATION</scope>
</reference>
<feature type="signal peptide" evidence="1">
    <location>
        <begin position="1"/>
        <end position="20"/>
    </location>
</feature>
<feature type="chain" id="PRO_5029787085" evidence="1">
    <location>
        <begin position="21"/>
        <end position="320"/>
    </location>
</feature>
<keyword evidence="1" id="KW-0732">Signal</keyword>